<evidence type="ECO:0000313" key="1">
    <source>
        <dbReference type="EMBL" id="CAJ2656637.1"/>
    </source>
</evidence>
<evidence type="ECO:0000313" key="2">
    <source>
        <dbReference type="Proteomes" id="UP001177021"/>
    </source>
</evidence>
<gene>
    <name evidence="1" type="ORF">MILVUS5_LOCUS23330</name>
</gene>
<reference evidence="1" key="1">
    <citation type="submission" date="2023-10" db="EMBL/GenBank/DDBJ databases">
        <authorList>
            <person name="Rodriguez Cubillos JULIANA M."/>
            <person name="De Vega J."/>
        </authorList>
    </citation>
    <scope>NUCLEOTIDE SEQUENCE</scope>
</reference>
<dbReference type="EMBL" id="CASHSV030000217">
    <property type="protein sequence ID" value="CAJ2656637.1"/>
    <property type="molecule type" value="Genomic_DNA"/>
</dbReference>
<keyword evidence="2" id="KW-1185">Reference proteome</keyword>
<comment type="caution">
    <text evidence="1">The sequence shown here is derived from an EMBL/GenBank/DDBJ whole genome shotgun (WGS) entry which is preliminary data.</text>
</comment>
<protein>
    <submittedName>
        <fullName evidence="1">Uncharacterized protein</fullName>
    </submittedName>
</protein>
<proteinExistence type="predicted"/>
<name>A0ACB0KJI5_TRIPR</name>
<sequence length="90" mass="10368">MERNAASQTIWSLPPSFAVYCGVTIEELIEKYGKNWMPHFENLKHIYIPIDDCVGNWFLMVAAVDDQVLYHLDPGFETRTTIPRQGVTTH</sequence>
<organism evidence="1 2">
    <name type="scientific">Trifolium pratense</name>
    <name type="common">Red clover</name>
    <dbReference type="NCBI Taxonomy" id="57577"/>
    <lineage>
        <taxon>Eukaryota</taxon>
        <taxon>Viridiplantae</taxon>
        <taxon>Streptophyta</taxon>
        <taxon>Embryophyta</taxon>
        <taxon>Tracheophyta</taxon>
        <taxon>Spermatophyta</taxon>
        <taxon>Magnoliopsida</taxon>
        <taxon>eudicotyledons</taxon>
        <taxon>Gunneridae</taxon>
        <taxon>Pentapetalae</taxon>
        <taxon>rosids</taxon>
        <taxon>fabids</taxon>
        <taxon>Fabales</taxon>
        <taxon>Fabaceae</taxon>
        <taxon>Papilionoideae</taxon>
        <taxon>50 kb inversion clade</taxon>
        <taxon>NPAAA clade</taxon>
        <taxon>Hologalegina</taxon>
        <taxon>IRL clade</taxon>
        <taxon>Trifolieae</taxon>
        <taxon>Trifolium</taxon>
    </lineage>
</organism>
<dbReference type="Proteomes" id="UP001177021">
    <property type="component" value="Unassembled WGS sequence"/>
</dbReference>
<accession>A0ACB0KJI5</accession>